<dbReference type="PANTHER" id="PTHR43351">
    <property type="entry name" value="L(+)-TARTRATE DEHYDRATASE SUBUNIT BETA"/>
    <property type="match status" value="1"/>
</dbReference>
<dbReference type="PANTHER" id="PTHR43351:SF2">
    <property type="entry name" value="L(+)-TARTRATE DEHYDRATASE SUBUNIT BETA-RELATED"/>
    <property type="match status" value="1"/>
</dbReference>
<gene>
    <name evidence="4" type="ORF">G5B42_05725</name>
</gene>
<dbReference type="Proteomes" id="UP000657177">
    <property type="component" value="Unassembled WGS sequence"/>
</dbReference>
<keyword evidence="2" id="KW-0456">Lyase</keyword>
<organism evidence="4 5">
    <name type="scientific">Capillibacterium thermochitinicola</name>
    <dbReference type="NCBI Taxonomy" id="2699427"/>
    <lineage>
        <taxon>Bacteria</taxon>
        <taxon>Bacillati</taxon>
        <taxon>Bacillota</taxon>
        <taxon>Capillibacterium</taxon>
    </lineage>
</organism>
<dbReference type="InterPro" id="IPR004647">
    <property type="entry name" value="Fe-S_hydro-lyase_TtdB-typ_cat"/>
</dbReference>
<comment type="caution">
    <text evidence="4">The sequence shown here is derived from an EMBL/GenBank/DDBJ whole genome shotgun (WGS) entry which is preliminary data.</text>
</comment>
<feature type="domain" description="Fe-S hydro-lyase tartrate dehydratase beta-type catalytic" evidence="3">
    <location>
        <begin position="7"/>
        <end position="177"/>
    </location>
</feature>
<comment type="similarity">
    <text evidence="1">Belongs to the class-I fumarase family.</text>
</comment>
<evidence type="ECO:0000259" key="3">
    <source>
        <dbReference type="Pfam" id="PF05683"/>
    </source>
</evidence>
<dbReference type="RefSeq" id="WP_181339485.1">
    <property type="nucleotide sequence ID" value="NZ_JAAKDE010000010.1"/>
</dbReference>
<dbReference type="NCBIfam" id="TIGR00723">
    <property type="entry name" value="ttdB_fumA_fumB"/>
    <property type="match status" value="1"/>
</dbReference>
<keyword evidence="5" id="KW-1185">Reference proteome</keyword>
<evidence type="ECO:0000256" key="2">
    <source>
        <dbReference type="ARBA" id="ARBA00023239"/>
    </source>
</evidence>
<dbReference type="EMBL" id="JAAKDE010000010">
    <property type="protein sequence ID" value="MBA2133039.1"/>
    <property type="molecule type" value="Genomic_DNA"/>
</dbReference>
<dbReference type="GO" id="GO:0016836">
    <property type="term" value="F:hydro-lyase activity"/>
    <property type="evidence" value="ECO:0007669"/>
    <property type="project" value="InterPro"/>
</dbReference>
<accession>A0A8J6LLY8</accession>
<evidence type="ECO:0000313" key="4">
    <source>
        <dbReference type="EMBL" id="MBA2133039.1"/>
    </source>
</evidence>
<evidence type="ECO:0000313" key="5">
    <source>
        <dbReference type="Proteomes" id="UP000657177"/>
    </source>
</evidence>
<dbReference type="Gene3D" id="3.20.130.10">
    <property type="entry name" value="Fe-S hydro-lyase, tartrate dehydratase beta-type, catalytic domain"/>
    <property type="match status" value="1"/>
</dbReference>
<dbReference type="SUPFAM" id="SSF117457">
    <property type="entry name" value="FumA C-terminal domain-like"/>
    <property type="match status" value="1"/>
</dbReference>
<name>A0A8J6LLY8_9FIRM</name>
<protein>
    <submittedName>
        <fullName evidence="4">Fumarate hydratase C-terminal domain-containing protein</fullName>
    </submittedName>
</protein>
<dbReference type="Pfam" id="PF05683">
    <property type="entry name" value="Fumerase_C"/>
    <property type="match status" value="1"/>
</dbReference>
<sequence length="178" mass="18672">MAKTKALQTPVRPEELAGLTSGDLVSLSGIVYTARDAAHQRLVAQLAAGQPLPFVLDNQALFYTGPSPTPPGKAIGSCGPTTSSRMDGYTPALLEKGLKLMIGKGPRSAEVVAAIRRYRAAYLVATGGAAALLAQCVKKAELIAYPDLGPEAVYRLEVEAMPLIVAIDPEGRDLFAKP</sequence>
<proteinExistence type="inferred from homology"/>
<dbReference type="InterPro" id="IPR036660">
    <property type="entry name" value="Fe-S_hydroAse_TtdB_cat_sf"/>
</dbReference>
<evidence type="ECO:0000256" key="1">
    <source>
        <dbReference type="ARBA" id="ARBA00008876"/>
    </source>
</evidence>
<reference evidence="4" key="1">
    <citation type="submission" date="2020-06" db="EMBL/GenBank/DDBJ databases">
        <title>Novel chitinolytic bacterium.</title>
        <authorList>
            <person name="Ungkulpasvich U."/>
            <person name="Kosugi A."/>
            <person name="Uke A."/>
        </authorList>
    </citation>
    <scope>NUCLEOTIDE SEQUENCE</scope>
    <source>
        <strain evidence="4">UUS1-1</strain>
    </source>
</reference>
<dbReference type="AlphaFoldDB" id="A0A8J6LLY8"/>